<evidence type="ECO:0000313" key="3">
    <source>
        <dbReference type="Proteomes" id="UP000006362"/>
    </source>
</evidence>
<organism evidence="2 3">
    <name type="scientific">Thermovibrio ammonificans (strain DSM 15698 / JCM 12110 / HB-1)</name>
    <dbReference type="NCBI Taxonomy" id="648996"/>
    <lineage>
        <taxon>Bacteria</taxon>
        <taxon>Pseudomonadati</taxon>
        <taxon>Aquificota</taxon>
        <taxon>Aquificia</taxon>
        <taxon>Desulfurobacteriales</taxon>
        <taxon>Desulfurobacteriaceae</taxon>
        <taxon>Thermovibrio</taxon>
    </lineage>
</organism>
<dbReference type="Proteomes" id="UP000006362">
    <property type="component" value="Chromosome"/>
</dbReference>
<gene>
    <name evidence="2" type="ordered locus">Theam_1210</name>
</gene>
<evidence type="ECO:0000313" key="2">
    <source>
        <dbReference type="EMBL" id="ADU97174.1"/>
    </source>
</evidence>
<reference evidence="2" key="1">
    <citation type="submission" date="2011-01" db="EMBL/GenBank/DDBJ databases">
        <title>Complete sequence of chromosome of Thermovibrio ammonificans HB-1.</title>
        <authorList>
            <consortium name="US DOE Joint Genome Institute"/>
            <person name="Lucas S."/>
            <person name="Copeland A."/>
            <person name="Lapidus A."/>
            <person name="Cheng J.-F."/>
            <person name="Goodwin L."/>
            <person name="Pitluck S."/>
            <person name="Davenport K."/>
            <person name="Detter J.C."/>
            <person name="Han C."/>
            <person name="Tapia R."/>
            <person name="Land M."/>
            <person name="Hauser L."/>
            <person name="Kyrpides N."/>
            <person name="Ivanova N."/>
            <person name="Ovchinnikova G."/>
            <person name="Vetriani C."/>
            <person name="Woyke T."/>
        </authorList>
    </citation>
    <scope>NUCLEOTIDE SEQUENCE [LARGE SCALE GENOMIC DNA]</scope>
    <source>
        <strain evidence="2">HB-1</strain>
    </source>
</reference>
<dbReference type="EMBL" id="CP002444">
    <property type="protein sequence ID" value="ADU97174.1"/>
    <property type="molecule type" value="Genomic_DNA"/>
</dbReference>
<keyword evidence="1" id="KW-0732">Signal</keyword>
<name>E8T2W5_THEA1</name>
<sequence>MGKPFRGVKVKRLVALLCFLASTAAAYGAPLTVKEVLKACVEVKGNRLVIPVKVVSFGRTRGEVIQGLQAPQDYLKRDGFSFKRVSVTVAPVDSWSRYEVAGFSGRELLWVFVKDPTLETEVAKSLSRAREAANFTFSLGTPFWQVPEKELEAARQKVKRKALKLALKEANAVSRVLNRHCTLSSVELGKPRLTKGTVSKIELNARIKLICR</sequence>
<keyword evidence="3" id="KW-1185">Reference proteome</keyword>
<proteinExistence type="predicted"/>
<feature type="signal peptide" evidence="1">
    <location>
        <begin position="1"/>
        <end position="28"/>
    </location>
</feature>
<evidence type="ECO:0000256" key="1">
    <source>
        <dbReference type="SAM" id="SignalP"/>
    </source>
</evidence>
<feature type="chain" id="PRO_5003231162" description="POTRA domain-containing protein" evidence="1">
    <location>
        <begin position="29"/>
        <end position="212"/>
    </location>
</feature>
<protein>
    <recommendedName>
        <fullName evidence="4">POTRA domain-containing protein</fullName>
    </recommendedName>
</protein>
<dbReference type="HOGENOM" id="CLU_1299231_0_0_0"/>
<accession>E8T2W5</accession>
<evidence type="ECO:0008006" key="4">
    <source>
        <dbReference type="Google" id="ProtNLM"/>
    </source>
</evidence>
<dbReference type="KEGG" id="tam:Theam_1210"/>
<dbReference type="AlphaFoldDB" id="E8T2W5"/>
<dbReference type="STRING" id="648996.Theam_1210"/>